<feature type="compositionally biased region" description="Gly residues" evidence="1">
    <location>
        <begin position="1"/>
        <end position="13"/>
    </location>
</feature>
<evidence type="ECO:0000256" key="1">
    <source>
        <dbReference type="SAM" id="MobiDB-lite"/>
    </source>
</evidence>
<feature type="compositionally biased region" description="Basic and acidic residues" evidence="1">
    <location>
        <begin position="337"/>
        <end position="348"/>
    </location>
</feature>
<accession>A0A0N7ZAY6</accession>
<feature type="compositionally biased region" description="Polar residues" evidence="1">
    <location>
        <begin position="327"/>
        <end position="336"/>
    </location>
</feature>
<feature type="region of interest" description="Disordered" evidence="1">
    <location>
        <begin position="97"/>
        <end position="123"/>
    </location>
</feature>
<feature type="compositionally biased region" description="Basic and acidic residues" evidence="1">
    <location>
        <begin position="254"/>
        <end position="276"/>
    </location>
</feature>
<dbReference type="EMBL" id="GDRN01092194">
    <property type="protein sequence ID" value="JAI60152.1"/>
    <property type="molecule type" value="Transcribed_RNA"/>
</dbReference>
<feature type="region of interest" description="Disordered" evidence="1">
    <location>
        <begin position="146"/>
        <end position="283"/>
    </location>
</feature>
<reference evidence="2" key="1">
    <citation type="submission" date="2015-09" db="EMBL/GenBank/DDBJ databases">
        <title>Scylla olivacea transcriptome.</title>
        <authorList>
            <person name="Ikhwanuddin M."/>
        </authorList>
    </citation>
    <scope>NUCLEOTIDE SEQUENCE</scope>
</reference>
<feature type="region of interest" description="Disordered" evidence="1">
    <location>
        <begin position="1"/>
        <end position="26"/>
    </location>
</feature>
<organism evidence="2">
    <name type="scientific">Scylla olivacea</name>
    <name type="common">Orange mud crab</name>
    <name type="synonym">Cancer olivacea</name>
    <dbReference type="NCBI Taxonomy" id="85551"/>
    <lineage>
        <taxon>Eukaryota</taxon>
        <taxon>Metazoa</taxon>
        <taxon>Ecdysozoa</taxon>
        <taxon>Arthropoda</taxon>
        <taxon>Crustacea</taxon>
        <taxon>Multicrustacea</taxon>
        <taxon>Malacostraca</taxon>
        <taxon>Eumalacostraca</taxon>
        <taxon>Eucarida</taxon>
        <taxon>Decapoda</taxon>
        <taxon>Pleocyemata</taxon>
        <taxon>Brachyura</taxon>
        <taxon>Eubrachyura</taxon>
        <taxon>Portunoidea</taxon>
        <taxon>Portunidae</taxon>
        <taxon>Portuninae</taxon>
        <taxon>Scylla</taxon>
    </lineage>
</organism>
<feature type="compositionally biased region" description="Basic and acidic residues" evidence="1">
    <location>
        <begin position="564"/>
        <end position="576"/>
    </location>
</feature>
<protein>
    <recommendedName>
        <fullName evidence="3">DUF4757 domain-containing protein</fullName>
    </recommendedName>
</protein>
<dbReference type="AlphaFoldDB" id="A0A0N7ZAY6"/>
<name>A0A0N7ZAY6_SCYOL</name>
<feature type="compositionally biased region" description="Basic and acidic residues" evidence="1">
    <location>
        <begin position="211"/>
        <end position="225"/>
    </location>
</feature>
<feature type="region of interest" description="Disordered" evidence="1">
    <location>
        <begin position="324"/>
        <end position="364"/>
    </location>
</feature>
<feature type="region of interest" description="Disordered" evidence="1">
    <location>
        <begin position="554"/>
        <end position="576"/>
    </location>
</feature>
<sequence length="687" mass="77350">MPGNVRGVGGGGSQKPPHATPTRAMSLDSLQIKNASCQNVDQKIQEYIPTRTTKATPKINHAAMQFVKTGPATLYKSAQEQIKKAEEVKELRKTMVNEETEWQEPSSSSNQNTLDEGSDWQSNLDKWKSSRRKRLQNTVESIIQIKKNEQEDEMNRMRRKSKTFSQMQEDKNKRGRKYNLTIHDDDDNDLSSLGLTPSKSNGSITDTQEDQDAKDLDQDNKDAKSDAGFCTGSDTGSDGVFAEDNISDTSSALGDKKEAHDSLLDTGGSKDEEPHLNGHSSSLISEVFSSTSTTTTSSISHTAEYTYDKAIAGYKQYAENSAKKRTSSITSLNSNASHKEEDKKEKPRLNGRSPSPNKSSKMEEKVNFFSKEMEKENRISPDPRVVMREKSPQVNISQRRSMFENVDLSTVQIDQQKVNRRSLDISNSLRNKVASFENLESDPSTKARGTSFTRDTNLRSKVSSFENLSTETNKIRGITPPRDANFHVKLAAFSSSDSDNAPVKKRTPERDMNFHKKLASFNAVEMEETPREQKTIPQGDPSLKKKIASYEQLEQAAESYSGSSREETMKSKDRSMSLENLDEPQMEVKMRPSRSMVNINRRIPSTPYMEVEIENSRSEKECVVEAQPAVSYQQDSSNVQEPSKRTTVYETFEKCQVRRDVESAPMYSIFQYLSPEVCHTSYQSLCV</sequence>
<feature type="compositionally biased region" description="Basic and acidic residues" evidence="1">
    <location>
        <begin position="146"/>
        <end position="156"/>
    </location>
</feature>
<evidence type="ECO:0000313" key="2">
    <source>
        <dbReference type="EMBL" id="JAI60152.1"/>
    </source>
</evidence>
<evidence type="ECO:0008006" key="3">
    <source>
        <dbReference type="Google" id="ProtNLM"/>
    </source>
</evidence>
<feature type="compositionally biased region" description="Polar residues" evidence="1">
    <location>
        <begin position="190"/>
        <end position="206"/>
    </location>
</feature>
<feature type="compositionally biased region" description="Polar residues" evidence="1">
    <location>
        <begin position="103"/>
        <end position="123"/>
    </location>
</feature>
<proteinExistence type="predicted"/>